<evidence type="ECO:0000313" key="2">
    <source>
        <dbReference type="Proteomes" id="UP000186806"/>
    </source>
</evidence>
<keyword evidence="2" id="KW-1185">Reference proteome</keyword>
<comment type="caution">
    <text evidence="1">The sequence shown here is derived from an EMBL/GenBank/DDBJ whole genome shotgun (WGS) entry which is preliminary data.</text>
</comment>
<protein>
    <submittedName>
        <fullName evidence="1">Uncharacterized protein</fullName>
    </submittedName>
</protein>
<name>A0A1Q8TA18_9GAMM</name>
<evidence type="ECO:0000313" key="1">
    <source>
        <dbReference type="EMBL" id="OLO10524.1"/>
    </source>
</evidence>
<dbReference type="STRING" id="223900.GCA_000821045_02829"/>
<dbReference type="RefSeq" id="WP_075369976.1">
    <property type="nucleotide sequence ID" value="NZ_JAKGAJ010000001.1"/>
</dbReference>
<reference evidence="1 2" key="1">
    <citation type="submission" date="2016-12" db="EMBL/GenBank/DDBJ databases">
        <title>Draft genome sequences of strains Salinicola socius SMB35, Salinicola sp. MH3R3-1 and Chromohalobacter sp. SMB17 from the Verkhnekamsk potash mining region of Russia.</title>
        <authorList>
            <person name="Mavrodi D.V."/>
            <person name="Olsson B.E."/>
            <person name="Korsakova E.S."/>
            <person name="Pyankova A."/>
            <person name="Mavrodi O.V."/>
            <person name="Plotnikova E.G."/>
        </authorList>
    </citation>
    <scope>NUCLEOTIDE SEQUENCE [LARGE SCALE GENOMIC DNA]</scope>
    <source>
        <strain evidence="1 2">SMB17</strain>
    </source>
</reference>
<dbReference type="AlphaFoldDB" id="A0A1Q8TA18"/>
<dbReference type="Proteomes" id="UP000186806">
    <property type="component" value="Unassembled WGS sequence"/>
</dbReference>
<dbReference type="EMBL" id="MSDQ01000033">
    <property type="protein sequence ID" value="OLO10524.1"/>
    <property type="molecule type" value="Genomic_DNA"/>
</dbReference>
<gene>
    <name evidence="1" type="ORF">BTW10_14320</name>
</gene>
<sequence length="81" mass="9362">MITQEDVELARNAPWLDTPRVDDTSPENSALFTIGTIIEAKVREASRPLRDVIDEMVRRFSPWGLDSRLAETAYRYVYCWG</sequence>
<organism evidence="1 2">
    <name type="scientific">Chromohalobacter japonicus</name>
    <dbReference type="NCBI Taxonomy" id="223900"/>
    <lineage>
        <taxon>Bacteria</taxon>
        <taxon>Pseudomonadati</taxon>
        <taxon>Pseudomonadota</taxon>
        <taxon>Gammaproteobacteria</taxon>
        <taxon>Oceanospirillales</taxon>
        <taxon>Halomonadaceae</taxon>
        <taxon>Chromohalobacter</taxon>
    </lineage>
</organism>
<proteinExistence type="predicted"/>
<accession>A0A1Q8TA18</accession>